<comment type="caution">
    <text evidence="1">The sequence shown here is derived from an EMBL/GenBank/DDBJ whole genome shotgun (WGS) entry which is preliminary data.</text>
</comment>
<evidence type="ECO:0000313" key="2">
    <source>
        <dbReference type="Proteomes" id="UP000233782"/>
    </source>
</evidence>
<accession>A0A2N3V1B9</accession>
<evidence type="ECO:0000313" key="1">
    <source>
        <dbReference type="EMBL" id="PKV75420.1"/>
    </source>
</evidence>
<protein>
    <submittedName>
        <fullName evidence="1">Uncharacterized protein</fullName>
    </submittedName>
</protein>
<name>A0A2N3V1B9_9BACT</name>
<sequence length="45" mass="5278">MANLRGVWELGYTFAKMDNKTFIRQLKEVEALFCAAHRLKPESTY</sequence>
<dbReference type="EMBL" id="PJMU01000001">
    <property type="protein sequence ID" value="PKV75420.1"/>
    <property type="molecule type" value="Genomic_DNA"/>
</dbReference>
<reference evidence="1 2" key="1">
    <citation type="submission" date="2017-12" db="EMBL/GenBank/DDBJ databases">
        <title>Genomic Encyclopedia of Type Strains, Phase III (KMG-III): the genomes of soil and plant-associated and newly described type strains.</title>
        <authorList>
            <person name="Whitman W."/>
        </authorList>
    </citation>
    <scope>NUCLEOTIDE SEQUENCE [LARGE SCALE GENOMIC DNA]</scope>
    <source>
        <strain evidence="1 2">LP43</strain>
    </source>
</reference>
<dbReference type="RefSeq" id="WP_180336292.1">
    <property type="nucleotide sequence ID" value="NZ_PJMU01000001.1"/>
</dbReference>
<dbReference type="AlphaFoldDB" id="A0A2N3V1B9"/>
<dbReference type="Proteomes" id="UP000233782">
    <property type="component" value="Unassembled WGS sequence"/>
</dbReference>
<organism evidence="1 2">
    <name type="scientific">Pontibacter ramchanderi</name>
    <dbReference type="NCBI Taxonomy" id="1179743"/>
    <lineage>
        <taxon>Bacteria</taxon>
        <taxon>Pseudomonadati</taxon>
        <taxon>Bacteroidota</taxon>
        <taxon>Cytophagia</taxon>
        <taxon>Cytophagales</taxon>
        <taxon>Hymenobacteraceae</taxon>
        <taxon>Pontibacter</taxon>
    </lineage>
</organism>
<keyword evidence="2" id="KW-1185">Reference proteome</keyword>
<gene>
    <name evidence="1" type="ORF">BD749_0362</name>
</gene>
<proteinExistence type="predicted"/>